<dbReference type="Proteomes" id="UP000567099">
    <property type="component" value="Unassembled WGS sequence"/>
</dbReference>
<evidence type="ECO:0000313" key="2">
    <source>
        <dbReference type="EMBL" id="MBA2864022.1"/>
    </source>
</evidence>
<keyword evidence="1" id="KW-1133">Transmembrane helix</keyword>
<name>A0A7J9PLC5_METMI</name>
<dbReference type="RefSeq" id="WP_181505005.1">
    <property type="nucleotide sequence ID" value="NZ_JACDUO010000001.1"/>
</dbReference>
<gene>
    <name evidence="2" type="ORF">HNP94_001022</name>
</gene>
<feature type="transmembrane region" description="Helical" evidence="1">
    <location>
        <begin position="43"/>
        <end position="61"/>
    </location>
</feature>
<sequence length="62" mass="7226">MLETILNLTINQIQRVIFTFWVGIFFVYLSIKGPEKLKMSTKEFRIMQAISLISISYINLIG</sequence>
<protein>
    <submittedName>
        <fullName evidence="2">Uncharacterized protein</fullName>
    </submittedName>
</protein>
<evidence type="ECO:0000313" key="3">
    <source>
        <dbReference type="Proteomes" id="UP000567099"/>
    </source>
</evidence>
<keyword evidence="1" id="KW-0812">Transmembrane</keyword>
<reference evidence="2 3" key="1">
    <citation type="submission" date="2020-07" db="EMBL/GenBank/DDBJ databases">
        <title>Genomic Encyclopedia of Type Strains, Phase IV (KMG-V): Genome sequencing to study the core and pangenomes of soil and plant-associated prokaryotes.</title>
        <authorList>
            <person name="Whitman W."/>
        </authorList>
    </citation>
    <scope>NUCLEOTIDE SEQUENCE [LARGE SCALE GENOMIC DNA]</scope>
    <source>
        <strain evidence="2 3">C13</strain>
    </source>
</reference>
<keyword evidence="1" id="KW-0472">Membrane</keyword>
<dbReference type="EMBL" id="JACDUO010000001">
    <property type="protein sequence ID" value="MBA2864022.1"/>
    <property type="molecule type" value="Genomic_DNA"/>
</dbReference>
<comment type="caution">
    <text evidence="2">The sequence shown here is derived from an EMBL/GenBank/DDBJ whole genome shotgun (WGS) entry which is preliminary data.</text>
</comment>
<dbReference type="AlphaFoldDB" id="A0A7J9PLC5"/>
<organism evidence="2 3">
    <name type="scientific">Methanococcus maripaludis</name>
    <name type="common">Methanococcus deltae</name>
    <dbReference type="NCBI Taxonomy" id="39152"/>
    <lineage>
        <taxon>Archaea</taxon>
        <taxon>Methanobacteriati</taxon>
        <taxon>Methanobacteriota</taxon>
        <taxon>Methanomada group</taxon>
        <taxon>Methanococci</taxon>
        <taxon>Methanococcales</taxon>
        <taxon>Methanococcaceae</taxon>
        <taxon>Methanococcus</taxon>
    </lineage>
</organism>
<feature type="transmembrane region" description="Helical" evidence="1">
    <location>
        <begin position="12"/>
        <end position="31"/>
    </location>
</feature>
<accession>A0A7J9PLC5</accession>
<proteinExistence type="predicted"/>
<evidence type="ECO:0000256" key="1">
    <source>
        <dbReference type="SAM" id="Phobius"/>
    </source>
</evidence>